<feature type="compositionally biased region" description="Low complexity" evidence="1">
    <location>
        <begin position="62"/>
        <end position="85"/>
    </location>
</feature>
<feature type="compositionally biased region" description="Basic and acidic residues" evidence="1">
    <location>
        <begin position="99"/>
        <end position="117"/>
    </location>
</feature>
<accession>A0AAW0AUT2</accession>
<comment type="caution">
    <text evidence="2">The sequence shown here is derived from an EMBL/GenBank/DDBJ whole genome shotgun (WGS) entry which is preliminary data.</text>
</comment>
<feature type="compositionally biased region" description="Polar residues" evidence="1">
    <location>
        <begin position="242"/>
        <end position="253"/>
    </location>
</feature>
<feature type="region of interest" description="Disordered" evidence="1">
    <location>
        <begin position="29"/>
        <end position="253"/>
    </location>
</feature>
<evidence type="ECO:0000256" key="1">
    <source>
        <dbReference type="SAM" id="MobiDB-lite"/>
    </source>
</evidence>
<keyword evidence="3" id="KW-1185">Reference proteome</keyword>
<name>A0AAW0AUT2_9AGAR</name>
<organism evidence="2 3">
    <name type="scientific">Paramarasmius palmivorus</name>
    <dbReference type="NCBI Taxonomy" id="297713"/>
    <lineage>
        <taxon>Eukaryota</taxon>
        <taxon>Fungi</taxon>
        <taxon>Dikarya</taxon>
        <taxon>Basidiomycota</taxon>
        <taxon>Agaricomycotina</taxon>
        <taxon>Agaricomycetes</taxon>
        <taxon>Agaricomycetidae</taxon>
        <taxon>Agaricales</taxon>
        <taxon>Marasmiineae</taxon>
        <taxon>Marasmiaceae</taxon>
        <taxon>Paramarasmius</taxon>
    </lineage>
</organism>
<dbReference type="Proteomes" id="UP001383192">
    <property type="component" value="Unassembled WGS sequence"/>
</dbReference>
<sequence>MEPLSEDWDNILSIQVHSSFDLSRVITARAKQNSSRPPNGIVDHPPLDPPDVEPSYISPFGSPLSSIPSTASSLSPLTPLSSSPSDNELPEPPPTSDSLGERKDRGAEKVDHKEQLQIKKRRRRGKSRGGKKVKPNNDDEPRGLSASVPLSPRLTASASPIPSPIPSCSPSPITSHSSLPIPSTSASALPSMSASPLPSTSASPYPPCSSLPVPGDQQGRNRQTERKHRARQAKRKMLKEGGTTSLGSKNMKTASPMATDFNTEHMNVQTDGYLGHPSRVPDGDGQVYPLSDLVGPTSKYKFSLKSIPPGETSIPIIDKNKTVVGILVGPPRGDQSWKDVVETAAEALESARGKLYFEAKQLIHKRGYFPVQPFGYSFGGGQLYPKRVYHTDRNEEVLTELMNLPCFKRLAGHGNGAFATWAPKLYQHYHNYDTRLREKHPECTKNFTNSIWACATYNFGPDTITVQHIDHLNYIFGWCAITALGTFDHRKGGHFVLWELGLVVEFPLGWTILVPSVYVRHSNTPIASGEHRYSFTQYTAGGLFCWVDNGFRLRSTMTKAQKKRAAAKDKKRLKNGLFMYSTVDELRSLYKK</sequence>
<feature type="compositionally biased region" description="Basic residues" evidence="1">
    <location>
        <begin position="118"/>
        <end position="134"/>
    </location>
</feature>
<dbReference type="Gene3D" id="3.60.130.30">
    <property type="match status" value="1"/>
</dbReference>
<evidence type="ECO:0000313" key="2">
    <source>
        <dbReference type="EMBL" id="KAK7016229.1"/>
    </source>
</evidence>
<dbReference type="AlphaFoldDB" id="A0AAW0AUT2"/>
<protein>
    <submittedName>
        <fullName evidence="2">Uncharacterized protein</fullName>
    </submittedName>
</protein>
<reference evidence="2 3" key="1">
    <citation type="submission" date="2024-01" db="EMBL/GenBank/DDBJ databases">
        <title>A draft genome for a cacao thread blight-causing isolate of Paramarasmius palmivorus.</title>
        <authorList>
            <person name="Baruah I.K."/>
            <person name="Bukari Y."/>
            <person name="Amoako-Attah I."/>
            <person name="Meinhardt L.W."/>
            <person name="Bailey B.A."/>
            <person name="Cohen S.P."/>
        </authorList>
    </citation>
    <scope>NUCLEOTIDE SEQUENCE [LARGE SCALE GENOMIC DNA]</scope>
    <source>
        <strain evidence="2 3">GH-12</strain>
    </source>
</reference>
<gene>
    <name evidence="2" type="ORF">VNI00_018948</name>
</gene>
<dbReference type="EMBL" id="JAYKXP010000292">
    <property type="protein sequence ID" value="KAK7016229.1"/>
    <property type="molecule type" value="Genomic_DNA"/>
</dbReference>
<feature type="compositionally biased region" description="Low complexity" evidence="1">
    <location>
        <begin position="170"/>
        <end position="203"/>
    </location>
</feature>
<feature type="compositionally biased region" description="Basic residues" evidence="1">
    <location>
        <begin position="225"/>
        <end position="237"/>
    </location>
</feature>
<proteinExistence type="predicted"/>
<evidence type="ECO:0000313" key="3">
    <source>
        <dbReference type="Proteomes" id="UP001383192"/>
    </source>
</evidence>